<dbReference type="SMART" id="SM00100">
    <property type="entry name" value="cNMP"/>
    <property type="match status" value="4"/>
</dbReference>
<evidence type="ECO:0000256" key="1">
    <source>
        <dbReference type="ARBA" id="ARBA00001946"/>
    </source>
</evidence>
<comment type="catalytic activity">
    <reaction evidence="14">
        <text>L-seryl-[protein] + ATP = O-phospho-L-seryl-[protein] + ADP + H(+)</text>
        <dbReference type="Rhea" id="RHEA:17989"/>
        <dbReference type="Rhea" id="RHEA-COMP:9863"/>
        <dbReference type="Rhea" id="RHEA-COMP:11604"/>
        <dbReference type="ChEBI" id="CHEBI:15378"/>
        <dbReference type="ChEBI" id="CHEBI:29999"/>
        <dbReference type="ChEBI" id="CHEBI:30616"/>
        <dbReference type="ChEBI" id="CHEBI:83421"/>
        <dbReference type="ChEBI" id="CHEBI:456216"/>
        <dbReference type="EC" id="2.7.11.12"/>
    </reaction>
</comment>
<dbReference type="EC" id="2.7.11.12" evidence="3"/>
<feature type="domain" description="Cyclic nucleotide-binding" evidence="17">
    <location>
        <begin position="414"/>
        <end position="529"/>
    </location>
</feature>
<comment type="similarity">
    <text evidence="2">Belongs to the protein kinase superfamily. AGC Ser/Thr protein kinase family. cGMP subfamily.</text>
</comment>
<evidence type="ECO:0000256" key="6">
    <source>
        <dbReference type="ARBA" id="ARBA00022679"/>
    </source>
</evidence>
<keyword evidence="7" id="KW-0479">Metal-binding</keyword>
<proteinExistence type="inferred from homology"/>
<dbReference type="SUPFAM" id="SSF51206">
    <property type="entry name" value="cAMP-binding domain-like"/>
    <property type="match status" value="4"/>
</dbReference>
<dbReference type="AlphaFoldDB" id="A0A7S3XC13"/>
<dbReference type="PROSITE" id="PS50042">
    <property type="entry name" value="CNMP_BINDING_3"/>
    <property type="match status" value="4"/>
</dbReference>
<protein>
    <recommendedName>
        <fullName evidence="12">cGMP-dependent protein kinase</fullName>
        <ecNumber evidence="3">2.7.11.12</ecNumber>
    </recommendedName>
</protein>
<reference evidence="19" key="1">
    <citation type="submission" date="2021-01" db="EMBL/GenBank/DDBJ databases">
        <authorList>
            <person name="Corre E."/>
            <person name="Pelletier E."/>
            <person name="Niang G."/>
            <person name="Scheremetjew M."/>
            <person name="Finn R."/>
            <person name="Kale V."/>
            <person name="Holt S."/>
            <person name="Cochrane G."/>
            <person name="Meng A."/>
            <person name="Brown T."/>
            <person name="Cohen L."/>
        </authorList>
    </citation>
    <scope>NUCLEOTIDE SEQUENCE</scope>
    <source>
        <strain evidence="19">CCMP1897</strain>
    </source>
</reference>
<feature type="domain" description="Protein kinase" evidence="16">
    <location>
        <begin position="541"/>
        <end position="794"/>
    </location>
</feature>
<evidence type="ECO:0000259" key="16">
    <source>
        <dbReference type="PROSITE" id="PS50011"/>
    </source>
</evidence>
<dbReference type="InterPro" id="IPR002374">
    <property type="entry name" value="cGMP_dep_kinase"/>
</dbReference>
<organism evidence="19">
    <name type="scientific">Picocystis salinarum</name>
    <dbReference type="NCBI Taxonomy" id="88271"/>
    <lineage>
        <taxon>Eukaryota</taxon>
        <taxon>Viridiplantae</taxon>
        <taxon>Chlorophyta</taxon>
        <taxon>Picocystophyceae</taxon>
        <taxon>Picocystales</taxon>
        <taxon>Picocystaceae</taxon>
        <taxon>Picocystis</taxon>
    </lineage>
</organism>
<dbReference type="CDD" id="cd00038">
    <property type="entry name" value="CAP_ED"/>
    <property type="match status" value="4"/>
</dbReference>
<keyword evidence="6" id="KW-0808">Transferase</keyword>
<accession>A0A7S3XC13</accession>
<dbReference type="GO" id="GO:0046872">
    <property type="term" value="F:metal ion binding"/>
    <property type="evidence" value="ECO:0007669"/>
    <property type="project" value="UniProtKB-KW"/>
</dbReference>
<dbReference type="GO" id="GO:0004692">
    <property type="term" value="F:cGMP-dependent protein kinase activity"/>
    <property type="evidence" value="ECO:0007669"/>
    <property type="project" value="UniProtKB-EC"/>
</dbReference>
<dbReference type="PROSITE" id="PS00888">
    <property type="entry name" value="CNMP_BINDING_1"/>
    <property type="match status" value="1"/>
</dbReference>
<dbReference type="InterPro" id="IPR018488">
    <property type="entry name" value="cNMP-bd_CS"/>
</dbReference>
<dbReference type="Gene3D" id="2.60.120.10">
    <property type="entry name" value="Jelly Rolls"/>
    <property type="match status" value="4"/>
</dbReference>
<feature type="domain" description="Cyclic nucleotide-binding" evidence="17">
    <location>
        <begin position="56"/>
        <end position="178"/>
    </location>
</feature>
<comment type="cofactor">
    <cofactor evidence="1">
        <name>Mg(2+)</name>
        <dbReference type="ChEBI" id="CHEBI:18420"/>
    </cofactor>
</comment>
<dbReference type="GO" id="GO:0004691">
    <property type="term" value="F:cAMP-dependent protein kinase activity"/>
    <property type="evidence" value="ECO:0007669"/>
    <property type="project" value="TreeGrafter"/>
</dbReference>
<dbReference type="EMBL" id="HBIS01000081">
    <property type="protein sequence ID" value="CAE0606244.1"/>
    <property type="molecule type" value="Transcribed_RNA"/>
</dbReference>
<dbReference type="InterPro" id="IPR000961">
    <property type="entry name" value="AGC-kinase_C"/>
</dbReference>
<keyword evidence="10 15" id="KW-0067">ATP-binding</keyword>
<dbReference type="GO" id="GO:0005952">
    <property type="term" value="C:cAMP-dependent protein kinase complex"/>
    <property type="evidence" value="ECO:0007669"/>
    <property type="project" value="TreeGrafter"/>
</dbReference>
<dbReference type="PROSITE" id="PS50011">
    <property type="entry name" value="PROTEIN_KINASE_DOM"/>
    <property type="match status" value="1"/>
</dbReference>
<dbReference type="FunFam" id="1.10.510.10:FF:000210">
    <property type="entry name" value="Non-specific serine/threonine protein kinase"/>
    <property type="match status" value="1"/>
</dbReference>
<dbReference type="InterPro" id="IPR018490">
    <property type="entry name" value="cNMP-bd_dom_sf"/>
</dbReference>
<keyword evidence="5" id="KW-0723">Serine/threonine-protein kinase</keyword>
<evidence type="ECO:0000313" key="19">
    <source>
        <dbReference type="EMBL" id="CAE0606244.1"/>
    </source>
</evidence>
<keyword evidence="4" id="KW-0963">Cytoplasm</keyword>
<feature type="binding site" evidence="15">
    <location>
        <position position="568"/>
    </location>
    <ligand>
        <name>ATP</name>
        <dbReference type="ChEBI" id="CHEBI:30616"/>
    </ligand>
</feature>
<evidence type="ECO:0000256" key="12">
    <source>
        <dbReference type="ARBA" id="ARBA00024113"/>
    </source>
</evidence>
<comment type="catalytic activity">
    <reaction evidence="13">
        <text>L-threonyl-[protein] + ATP = O-phospho-L-threonyl-[protein] + ADP + H(+)</text>
        <dbReference type="Rhea" id="RHEA:46608"/>
        <dbReference type="Rhea" id="RHEA-COMP:11060"/>
        <dbReference type="Rhea" id="RHEA-COMP:11605"/>
        <dbReference type="ChEBI" id="CHEBI:15378"/>
        <dbReference type="ChEBI" id="CHEBI:30013"/>
        <dbReference type="ChEBI" id="CHEBI:30616"/>
        <dbReference type="ChEBI" id="CHEBI:61977"/>
        <dbReference type="ChEBI" id="CHEBI:456216"/>
        <dbReference type="EC" id="2.7.11.12"/>
    </reaction>
</comment>
<dbReference type="InterPro" id="IPR011009">
    <property type="entry name" value="Kinase-like_dom_sf"/>
</dbReference>
<evidence type="ECO:0000259" key="17">
    <source>
        <dbReference type="PROSITE" id="PS50042"/>
    </source>
</evidence>
<dbReference type="PRINTS" id="PR00103">
    <property type="entry name" value="CAMPKINASE"/>
</dbReference>
<dbReference type="SUPFAM" id="SSF56112">
    <property type="entry name" value="Protein kinase-like (PK-like)"/>
    <property type="match status" value="1"/>
</dbReference>
<evidence type="ECO:0000256" key="9">
    <source>
        <dbReference type="ARBA" id="ARBA00022777"/>
    </source>
</evidence>
<feature type="domain" description="Cyclic nucleotide-binding" evidence="17">
    <location>
        <begin position="181"/>
        <end position="281"/>
    </location>
</feature>
<dbReference type="InterPro" id="IPR017441">
    <property type="entry name" value="Protein_kinase_ATP_BS"/>
</dbReference>
<evidence type="ECO:0000256" key="14">
    <source>
        <dbReference type="ARBA" id="ARBA00047462"/>
    </source>
</evidence>
<evidence type="ECO:0000256" key="8">
    <source>
        <dbReference type="ARBA" id="ARBA00022741"/>
    </source>
</evidence>
<evidence type="ECO:0000259" key="18">
    <source>
        <dbReference type="PROSITE" id="PS51285"/>
    </source>
</evidence>
<evidence type="ECO:0000256" key="5">
    <source>
        <dbReference type="ARBA" id="ARBA00022527"/>
    </source>
</evidence>
<dbReference type="SMART" id="SM00220">
    <property type="entry name" value="S_TKc"/>
    <property type="match status" value="1"/>
</dbReference>
<dbReference type="Pfam" id="PF00027">
    <property type="entry name" value="cNMP_binding"/>
    <property type="match status" value="3"/>
</dbReference>
<evidence type="ECO:0000256" key="11">
    <source>
        <dbReference type="ARBA" id="ARBA00022842"/>
    </source>
</evidence>
<dbReference type="PANTHER" id="PTHR24353">
    <property type="entry name" value="CYCLIC NUCLEOTIDE-DEPENDENT PROTEIN KINASE"/>
    <property type="match status" value="1"/>
</dbReference>
<dbReference type="Pfam" id="PF00069">
    <property type="entry name" value="Pkinase"/>
    <property type="match status" value="1"/>
</dbReference>
<evidence type="ECO:0000256" key="7">
    <source>
        <dbReference type="ARBA" id="ARBA00022723"/>
    </source>
</evidence>
<dbReference type="InterPro" id="IPR000719">
    <property type="entry name" value="Prot_kinase_dom"/>
</dbReference>
<evidence type="ECO:0000256" key="13">
    <source>
        <dbReference type="ARBA" id="ARBA00047298"/>
    </source>
</evidence>
<dbReference type="PROSITE" id="PS00107">
    <property type="entry name" value="PROTEIN_KINASE_ATP"/>
    <property type="match status" value="1"/>
</dbReference>
<dbReference type="InterPro" id="IPR014710">
    <property type="entry name" value="RmlC-like_jellyroll"/>
</dbReference>
<sequence>MGSCASKPAKKMGVLPKHRHAVTAKAEAGRHVRVPVIAKPEESKQRIQDAVRENLLFQNMDEKAIQAVVDSATKLKVNAGEVIIAQGELEADTFYVVESGECRVYKKDSTGKQRALNTVYRPGTGFGELALLYDAPRAATVRAIKPTRLWIIRRDVLLAIKRRASELELKEKEQAVNDSECFFVLSKEQKARLVDALRHVEFHAGDLVEDEDTYGQKLYLVLQGALTISRGGKQVAKKGPGGLVGLEVPAGGDGKPQLEATMGETRCLVISNDEFLELVGPLEYIWQYEILRKLPILSSLQASQLAKLARDLKSVYYNTGELIYAEGDKGTSFYIIRYGTVSVANQGRVQAYLGEKGSFGEHGLLNEQARVNTVRAVERTALLELTREALSSAVGSLAQVKQDRRTNILCNVPLFSSLPFKQLAAIAKAMETVIFKDGVSIVERGEIADAFFIIESGEAAVLNGDDEIQRLHPGDYFGELALMRNEVRRATVKALGEVVVHKGGRQLFDRILAPLRNTLEQNAAKYMVFAPRRPTVTLKDLHQVACLGVGSFGKVLLVKYSGKSYALKVMSKHKIVGMKLQRHLLREKQVLEECLSPFIVNLVSAFQDEGHVYFMMDLAMGGDFFTHLRARQKHVSESAARFYVGCVVLALEYLHARNIAFRDLKPENLLMEENGYLKLADFGFAKSVKSGKSYTMCGTPEYLAPELVLQSGHTQAVDWWALGVLLYEILCGRTPFADTQSKMFRKICDATPKFPKDVSASARDLMRKLLSPVPSTRLGMLRGGVQDIKKHPWFAGFDWNGLQRRQLSPPFTPSLRGPGDYSMLDILPLTTPVPGDGIRLHSHTTLADEVFHHF</sequence>
<evidence type="ECO:0000256" key="3">
    <source>
        <dbReference type="ARBA" id="ARBA00012428"/>
    </source>
</evidence>
<dbReference type="PROSITE" id="PS00889">
    <property type="entry name" value="CNMP_BINDING_2"/>
    <property type="match status" value="1"/>
</dbReference>
<evidence type="ECO:0000256" key="10">
    <source>
        <dbReference type="ARBA" id="ARBA00022840"/>
    </source>
</evidence>
<keyword evidence="9" id="KW-0418">Kinase</keyword>
<keyword evidence="8 15" id="KW-0547">Nucleotide-binding</keyword>
<dbReference type="PROSITE" id="PS51285">
    <property type="entry name" value="AGC_KINASE_CTER"/>
    <property type="match status" value="1"/>
</dbReference>
<evidence type="ECO:0000256" key="15">
    <source>
        <dbReference type="PROSITE-ProRule" id="PRU10141"/>
    </source>
</evidence>
<gene>
    <name evidence="19" type="ORF">PSAL00342_LOCUS60</name>
</gene>
<feature type="domain" description="Cyclic nucleotide-binding" evidence="17">
    <location>
        <begin position="296"/>
        <end position="411"/>
    </location>
</feature>
<name>A0A7S3XC13_9CHLO</name>
<dbReference type="GO" id="GO:0005524">
    <property type="term" value="F:ATP binding"/>
    <property type="evidence" value="ECO:0007669"/>
    <property type="project" value="UniProtKB-UniRule"/>
</dbReference>
<feature type="domain" description="AGC-kinase C-terminal" evidence="18">
    <location>
        <begin position="795"/>
        <end position="854"/>
    </location>
</feature>
<keyword evidence="11" id="KW-0460">Magnesium</keyword>
<evidence type="ECO:0000256" key="4">
    <source>
        <dbReference type="ARBA" id="ARBA00022490"/>
    </source>
</evidence>
<evidence type="ECO:0000256" key="2">
    <source>
        <dbReference type="ARBA" id="ARBA00006352"/>
    </source>
</evidence>
<dbReference type="Gene3D" id="1.10.510.10">
    <property type="entry name" value="Transferase(Phosphotransferase) domain 1"/>
    <property type="match status" value="1"/>
</dbReference>
<dbReference type="PIRSF" id="PIRSF000559">
    <property type="entry name" value="cGMP-dep_kinase"/>
    <property type="match status" value="1"/>
</dbReference>
<dbReference type="InterPro" id="IPR000595">
    <property type="entry name" value="cNMP-bd_dom"/>
</dbReference>
<dbReference type="Gene3D" id="3.30.200.20">
    <property type="entry name" value="Phosphorylase Kinase, domain 1"/>
    <property type="match status" value="1"/>
</dbReference>
<dbReference type="PANTHER" id="PTHR24353:SF37">
    <property type="entry name" value="CAMP-DEPENDENT PROTEIN KINASE CATALYTIC SUBUNIT PRKX"/>
    <property type="match status" value="1"/>
</dbReference>